<keyword evidence="2" id="KW-1185">Reference proteome</keyword>
<gene>
    <name evidence="1" type="ORF">CUV01_15785</name>
</gene>
<dbReference type="KEGG" id="paro:CUV01_15785"/>
<dbReference type="AlphaFoldDB" id="A0A2K9EI35"/>
<dbReference type="OrthoDB" id="7874140at2"/>
<evidence type="ECO:0000313" key="1">
    <source>
        <dbReference type="EMBL" id="AUH34648.1"/>
    </source>
</evidence>
<dbReference type="EMBL" id="CP025408">
    <property type="protein sequence ID" value="AUH34648.1"/>
    <property type="molecule type" value="Genomic_DNA"/>
</dbReference>
<evidence type="ECO:0000313" key="2">
    <source>
        <dbReference type="Proteomes" id="UP000233742"/>
    </source>
</evidence>
<reference evidence="1 2" key="1">
    <citation type="submission" date="2017-12" db="EMBL/GenBank/DDBJ databases">
        <authorList>
            <person name="Hurst M.R.H."/>
        </authorList>
    </citation>
    <scope>NUCLEOTIDE SEQUENCE [LARGE SCALE GENOMIC DNA]</scope>
    <source>
        <strain evidence="1 2">BM15</strain>
    </source>
</reference>
<sequence length="124" mass="13459">MSNPGSGLAKENPDALAGAIGADLQSWFDWIDNNTRRETAARPLCAAVAACDPRDRLFLLELLIEALRPGQPMPIFNAIMTEARDWAAWATRAELKAFCLASYEAMSGPDQAAFLGHLDRRAAA</sequence>
<accession>A0A2K9EI35</accession>
<name>A0A2K9EI35_9RHOB</name>
<dbReference type="Proteomes" id="UP000233742">
    <property type="component" value="Chromosome"/>
</dbReference>
<proteinExistence type="predicted"/>
<protein>
    <submittedName>
        <fullName evidence="1">Uncharacterized protein</fullName>
    </submittedName>
</protein>
<dbReference type="RefSeq" id="WP_101461309.1">
    <property type="nucleotide sequence ID" value="NZ_CP025408.1"/>
</dbReference>
<organism evidence="1 2">
    <name type="scientific">Paracoccus tegillarcae</name>
    <dbReference type="NCBI Taxonomy" id="1529068"/>
    <lineage>
        <taxon>Bacteria</taxon>
        <taxon>Pseudomonadati</taxon>
        <taxon>Pseudomonadota</taxon>
        <taxon>Alphaproteobacteria</taxon>
        <taxon>Rhodobacterales</taxon>
        <taxon>Paracoccaceae</taxon>
        <taxon>Paracoccus</taxon>
    </lineage>
</organism>